<evidence type="ECO:0000313" key="2">
    <source>
        <dbReference type="EMBL" id="AXK81071.1"/>
    </source>
</evidence>
<dbReference type="OrthoDB" id="9793083at2"/>
<dbReference type="GO" id="GO:0016787">
    <property type="term" value="F:hydrolase activity"/>
    <property type="evidence" value="ECO:0007669"/>
    <property type="project" value="UniProtKB-KW"/>
</dbReference>
<keyword evidence="3" id="KW-1185">Reference proteome</keyword>
<dbReference type="Proteomes" id="UP000254889">
    <property type="component" value="Chromosome"/>
</dbReference>
<dbReference type="InterPro" id="IPR029058">
    <property type="entry name" value="AB_hydrolase_fold"/>
</dbReference>
<gene>
    <name evidence="2" type="ORF">DW352_11440</name>
</gene>
<protein>
    <submittedName>
        <fullName evidence="2">Alpha/beta fold hydrolase</fullName>
    </submittedName>
</protein>
<dbReference type="KEGG" id="ptaw:DW352_11440"/>
<feature type="domain" description="AB hydrolase-1" evidence="1">
    <location>
        <begin position="24"/>
        <end position="255"/>
    </location>
</feature>
<evidence type="ECO:0000313" key="3">
    <source>
        <dbReference type="Proteomes" id="UP000254889"/>
    </source>
</evidence>
<dbReference type="Pfam" id="PF12697">
    <property type="entry name" value="Abhydrolase_6"/>
    <property type="match status" value="1"/>
</dbReference>
<keyword evidence="2" id="KW-0378">Hydrolase</keyword>
<dbReference type="Gene3D" id="3.40.50.1820">
    <property type="entry name" value="alpha/beta hydrolase"/>
    <property type="match status" value="1"/>
</dbReference>
<dbReference type="AlphaFoldDB" id="A0A345ZVX4"/>
<dbReference type="InterPro" id="IPR050266">
    <property type="entry name" value="AB_hydrolase_sf"/>
</dbReference>
<proteinExistence type="predicted"/>
<dbReference type="PANTHER" id="PTHR43798">
    <property type="entry name" value="MONOACYLGLYCEROL LIPASE"/>
    <property type="match status" value="1"/>
</dbReference>
<dbReference type="SUPFAM" id="SSF53474">
    <property type="entry name" value="alpha/beta-Hydrolases"/>
    <property type="match status" value="1"/>
</dbReference>
<dbReference type="InterPro" id="IPR000073">
    <property type="entry name" value="AB_hydrolase_1"/>
</dbReference>
<evidence type="ECO:0000259" key="1">
    <source>
        <dbReference type="Pfam" id="PF12697"/>
    </source>
</evidence>
<accession>A0A345ZVX4</accession>
<name>A0A345ZVX4_9HYPH</name>
<dbReference type="GO" id="GO:0016020">
    <property type="term" value="C:membrane"/>
    <property type="evidence" value="ECO:0007669"/>
    <property type="project" value="TreeGrafter"/>
</dbReference>
<reference evidence="2 3" key="1">
    <citation type="submission" date="2018-07" db="EMBL/GenBank/DDBJ databases">
        <authorList>
            <person name="Quirk P.G."/>
            <person name="Krulwich T.A."/>
        </authorList>
    </citation>
    <scope>NUCLEOTIDE SEQUENCE [LARGE SCALE GENOMIC DNA]</scope>
    <source>
        <strain evidence="2 3">CC-BB4</strain>
    </source>
</reference>
<dbReference type="EMBL" id="CP031417">
    <property type="protein sequence ID" value="AXK81071.1"/>
    <property type="molecule type" value="Genomic_DNA"/>
</dbReference>
<sequence length="262" mass="27733">MQMEELSAAHGALKAVRAGAGRDIVLLHSLLADRHAFDPVLPALAEKHRVTVINLPGFHGSQSPMLPLLDAYVATVEDGFDEFGIGNDAVLIGNGFGGTVALAFALSHPERIAKLVVCDAAATFPEEGRQQFAGMADKVAAGGLGSIAEIAAKRVFSPAYLTAHPEKIEERKQVLLGIEPKAFQAACKILQEADLVPLLPHMRVPTLVVCGEFDQATPPALNKQVAEKIPGARYVELPGCGHCPPLEQPQAFVAAIKDFVGL</sequence>
<dbReference type="RefSeq" id="WP_115691334.1">
    <property type="nucleotide sequence ID" value="NZ_CP031417.1"/>
</dbReference>
<dbReference type="PRINTS" id="PR00111">
    <property type="entry name" value="ABHYDROLASE"/>
</dbReference>
<organism evidence="2 3">
    <name type="scientific">Pseudolabrys taiwanensis</name>
    <dbReference type="NCBI Taxonomy" id="331696"/>
    <lineage>
        <taxon>Bacteria</taxon>
        <taxon>Pseudomonadati</taxon>
        <taxon>Pseudomonadota</taxon>
        <taxon>Alphaproteobacteria</taxon>
        <taxon>Hyphomicrobiales</taxon>
        <taxon>Xanthobacteraceae</taxon>
        <taxon>Pseudolabrys</taxon>
    </lineage>
</organism>
<dbReference type="PANTHER" id="PTHR43798:SF33">
    <property type="entry name" value="HYDROLASE, PUTATIVE (AFU_ORTHOLOGUE AFUA_2G14860)-RELATED"/>
    <property type="match status" value="1"/>
</dbReference>